<gene>
    <name evidence="2" type="ORF">SI7747_15018231</name>
</gene>
<keyword evidence="1" id="KW-0472">Membrane</keyword>
<feature type="transmembrane region" description="Helical" evidence="1">
    <location>
        <begin position="33"/>
        <end position="52"/>
    </location>
</feature>
<dbReference type="Proteomes" id="UP001189122">
    <property type="component" value="Unassembled WGS sequence"/>
</dbReference>
<dbReference type="EMBL" id="LR743602">
    <property type="protein sequence ID" value="CAA2632636.1"/>
    <property type="molecule type" value="Genomic_DNA"/>
</dbReference>
<protein>
    <submittedName>
        <fullName evidence="2">Uncharacterized protein</fullName>
    </submittedName>
</protein>
<sequence length="119" mass="12786">MAISAYDAALIFLTTSSPIAVYRAREEPLSSSVFALAAYLNLLALFLSVKLLDTTSPADRTRRRRLKAAVLVLGTTLHATFSYRVCKLLPLSLSLFLWSAVVLVAGGGGWLLQSVDGGQ</sequence>
<dbReference type="Pfam" id="PF20100">
    <property type="entry name" value="DUF6490"/>
    <property type="match status" value="1"/>
</dbReference>
<evidence type="ECO:0000256" key="1">
    <source>
        <dbReference type="SAM" id="Phobius"/>
    </source>
</evidence>
<accession>A0A7I8JQG2</accession>
<evidence type="ECO:0000313" key="3">
    <source>
        <dbReference type="Proteomes" id="UP001189122"/>
    </source>
</evidence>
<dbReference type="PANTHER" id="PTHR46610:SF20">
    <property type="entry name" value="OS05G0181300 PROTEIN"/>
    <property type="match status" value="1"/>
</dbReference>
<keyword evidence="1" id="KW-1133">Transmembrane helix</keyword>
<organism evidence="2">
    <name type="scientific">Spirodela intermedia</name>
    <name type="common">Intermediate duckweed</name>
    <dbReference type="NCBI Taxonomy" id="51605"/>
    <lineage>
        <taxon>Eukaryota</taxon>
        <taxon>Viridiplantae</taxon>
        <taxon>Streptophyta</taxon>
        <taxon>Embryophyta</taxon>
        <taxon>Tracheophyta</taxon>
        <taxon>Spermatophyta</taxon>
        <taxon>Magnoliopsida</taxon>
        <taxon>Liliopsida</taxon>
        <taxon>Araceae</taxon>
        <taxon>Lemnoideae</taxon>
        <taxon>Spirodela</taxon>
    </lineage>
</organism>
<evidence type="ECO:0000313" key="2">
    <source>
        <dbReference type="EMBL" id="CAA2632636.1"/>
    </source>
</evidence>
<dbReference type="AlphaFoldDB" id="A0A7I8JQG2"/>
<dbReference type="InterPro" id="IPR045501">
    <property type="entry name" value="DUF6490"/>
</dbReference>
<keyword evidence="1" id="KW-0812">Transmembrane</keyword>
<dbReference type="PANTHER" id="PTHR46610">
    <property type="entry name" value="OS05G0181300 PROTEIN"/>
    <property type="match status" value="1"/>
</dbReference>
<reference evidence="2 3" key="1">
    <citation type="submission" date="2019-12" db="EMBL/GenBank/DDBJ databases">
        <authorList>
            <person name="Scholz U."/>
            <person name="Mascher M."/>
            <person name="Fiebig A."/>
        </authorList>
    </citation>
    <scope>NUCLEOTIDE SEQUENCE</scope>
</reference>
<name>A0A7I8JQG2_SPIIN</name>
<keyword evidence="3" id="KW-1185">Reference proteome</keyword>
<feature type="transmembrane region" description="Helical" evidence="1">
    <location>
        <begin position="95"/>
        <end position="112"/>
    </location>
</feature>
<proteinExistence type="predicted"/>
<dbReference type="EMBL" id="CACRZD030000015">
    <property type="protein sequence ID" value="CAA6671823.1"/>
    <property type="molecule type" value="Genomic_DNA"/>
</dbReference>